<evidence type="ECO:0000259" key="8">
    <source>
        <dbReference type="Pfam" id="PF01385"/>
    </source>
</evidence>
<comment type="similarity">
    <text evidence="2">In the N-terminal section; belongs to the transposase 2 family.</text>
</comment>
<dbReference type="NCBIfam" id="TIGR01766">
    <property type="entry name" value="IS200/IS605 family accessory protein TnpB-like domain"/>
    <property type="match status" value="1"/>
</dbReference>
<keyword evidence="4" id="KW-0479">Metal-binding</keyword>
<name>A0A7X2NPP9_9CLOT</name>
<protein>
    <submittedName>
        <fullName evidence="11">IS200/IS605 family element transposase accessory protein TnpB</fullName>
    </submittedName>
</protein>
<dbReference type="NCBIfam" id="NF040570">
    <property type="entry name" value="guided_TnpB"/>
    <property type="match status" value="1"/>
</dbReference>
<dbReference type="NCBIfam" id="NF038281">
    <property type="entry name" value="IS200_TnpB"/>
    <property type="match status" value="1"/>
</dbReference>
<dbReference type="GO" id="GO:0032196">
    <property type="term" value="P:transposition"/>
    <property type="evidence" value="ECO:0007669"/>
    <property type="project" value="UniProtKB-KW"/>
</dbReference>
<dbReference type="GO" id="GO:0006310">
    <property type="term" value="P:DNA recombination"/>
    <property type="evidence" value="ECO:0007669"/>
    <property type="project" value="UniProtKB-KW"/>
</dbReference>
<feature type="domain" description="Probable transposase IS891/IS1136/IS1341" evidence="8">
    <location>
        <begin position="169"/>
        <end position="275"/>
    </location>
</feature>
<evidence type="ECO:0000256" key="4">
    <source>
        <dbReference type="ARBA" id="ARBA00022723"/>
    </source>
</evidence>
<reference evidence="11 12" key="1">
    <citation type="submission" date="2019-08" db="EMBL/GenBank/DDBJ databases">
        <title>In-depth cultivation of the pig gut microbiome towards novel bacterial diversity and tailored functional studies.</title>
        <authorList>
            <person name="Wylensek D."/>
            <person name="Hitch T.C.A."/>
            <person name="Clavel T."/>
        </authorList>
    </citation>
    <scope>NUCLEOTIDE SEQUENCE [LARGE SCALE GENOMIC DNA]</scope>
    <source>
        <strain evidence="11 12">WCA-389-WT-23D1</strain>
    </source>
</reference>
<sequence>MQKGIKFRAYPNKQQQNLINQTLGCCRFIYNKGLAMRSDAFGRGQKIGYNQTSAMLTDLKKQDGFAFLKDVDSIALQQSLRDLDRGFKNFFEKRARHPQFKSKHNNHQSYRTLNQGDNIRIVSKYIKLPKLGYVKIKQSMEVGHINNVTVERTPTGKYFVVLNVDFEPEFRPNAGCMVGIDVGIKEFYSDSNGNTVNNPKYLEKSQRKLIREQRRLSRKQKGSNNRNKQRIKVAKVHEKITNQRNDFLQKQSTMLVSENQTICIEDLNVKGMVRNHKLAKSIASVSWSKFFTMLEYKAAWYGNDIVKVPTMYPSSQTCSCCGYRNPLVRNLAIRKWECPVCHTTHDRDTNASINILKKGLSVA</sequence>
<dbReference type="GO" id="GO:0046872">
    <property type="term" value="F:metal ion binding"/>
    <property type="evidence" value="ECO:0007669"/>
    <property type="project" value="UniProtKB-KW"/>
</dbReference>
<dbReference type="GO" id="GO:0003677">
    <property type="term" value="F:DNA binding"/>
    <property type="evidence" value="ECO:0007669"/>
    <property type="project" value="UniProtKB-KW"/>
</dbReference>
<proteinExistence type="inferred from homology"/>
<dbReference type="InterPro" id="IPR001959">
    <property type="entry name" value="Transposase"/>
</dbReference>
<dbReference type="Pfam" id="PF12323">
    <property type="entry name" value="HTH_OrfB_IS605"/>
    <property type="match status" value="1"/>
</dbReference>
<organism evidence="11 12">
    <name type="scientific">Clostridium porci</name>
    <dbReference type="NCBI Taxonomy" id="2605778"/>
    <lineage>
        <taxon>Bacteria</taxon>
        <taxon>Bacillati</taxon>
        <taxon>Bacillota</taxon>
        <taxon>Clostridia</taxon>
        <taxon>Eubacteriales</taxon>
        <taxon>Clostridiaceae</taxon>
        <taxon>Clostridium</taxon>
    </lineage>
</organism>
<evidence type="ECO:0000313" key="12">
    <source>
        <dbReference type="Proteomes" id="UP000429958"/>
    </source>
</evidence>
<feature type="domain" description="Cas12f1-like TNB" evidence="9">
    <location>
        <begin position="287"/>
        <end position="355"/>
    </location>
</feature>
<keyword evidence="12" id="KW-1185">Reference proteome</keyword>
<dbReference type="RefSeq" id="WP_154474116.1">
    <property type="nucleotide sequence ID" value="NZ_VUMD01000059.1"/>
</dbReference>
<evidence type="ECO:0000256" key="2">
    <source>
        <dbReference type="ARBA" id="ARBA00011044"/>
    </source>
</evidence>
<keyword evidence="5" id="KW-0862">Zinc</keyword>
<dbReference type="AlphaFoldDB" id="A0A7X2NPP9"/>
<dbReference type="PANTHER" id="PTHR30405">
    <property type="entry name" value="TRANSPOSASE"/>
    <property type="match status" value="1"/>
</dbReference>
<feature type="domain" description="Transposase putative helix-turn-helix" evidence="10">
    <location>
        <begin position="1"/>
        <end position="46"/>
    </location>
</feature>
<evidence type="ECO:0000259" key="9">
    <source>
        <dbReference type="Pfam" id="PF07282"/>
    </source>
</evidence>
<evidence type="ECO:0000256" key="1">
    <source>
        <dbReference type="ARBA" id="ARBA00008761"/>
    </source>
</evidence>
<dbReference type="Proteomes" id="UP000429958">
    <property type="component" value="Unassembled WGS sequence"/>
</dbReference>
<evidence type="ECO:0000256" key="6">
    <source>
        <dbReference type="ARBA" id="ARBA00023125"/>
    </source>
</evidence>
<dbReference type="InterPro" id="IPR010095">
    <property type="entry name" value="Cas12f1-like_TNB"/>
</dbReference>
<keyword evidence="7" id="KW-0233">DNA recombination</keyword>
<comment type="caution">
    <text evidence="11">The sequence shown here is derived from an EMBL/GenBank/DDBJ whole genome shotgun (WGS) entry which is preliminary data.</text>
</comment>
<evidence type="ECO:0000256" key="7">
    <source>
        <dbReference type="ARBA" id="ARBA00023172"/>
    </source>
</evidence>
<evidence type="ECO:0000256" key="3">
    <source>
        <dbReference type="ARBA" id="ARBA00022578"/>
    </source>
</evidence>
<evidence type="ECO:0000313" key="11">
    <source>
        <dbReference type="EMBL" id="MSS38761.1"/>
    </source>
</evidence>
<evidence type="ECO:0000256" key="5">
    <source>
        <dbReference type="ARBA" id="ARBA00022833"/>
    </source>
</evidence>
<gene>
    <name evidence="11" type="ORF">FYJ39_20270</name>
</gene>
<evidence type="ECO:0000259" key="10">
    <source>
        <dbReference type="Pfam" id="PF12323"/>
    </source>
</evidence>
<dbReference type="EMBL" id="VUMD01000059">
    <property type="protein sequence ID" value="MSS38761.1"/>
    <property type="molecule type" value="Genomic_DNA"/>
</dbReference>
<dbReference type="InterPro" id="IPR021027">
    <property type="entry name" value="Transposase_put_HTH"/>
</dbReference>
<comment type="similarity">
    <text evidence="1">In the C-terminal section; belongs to the transposase 35 family.</text>
</comment>
<dbReference type="Pfam" id="PF07282">
    <property type="entry name" value="Cas12f1-like_TNB"/>
    <property type="match status" value="1"/>
</dbReference>
<keyword evidence="6" id="KW-0238">DNA-binding</keyword>
<dbReference type="PANTHER" id="PTHR30405:SF25">
    <property type="entry name" value="RNA-GUIDED DNA ENDONUCLEASE INSQ-RELATED"/>
    <property type="match status" value="1"/>
</dbReference>
<keyword evidence="3" id="KW-0815">Transposition</keyword>
<dbReference type="InterPro" id="IPR051399">
    <property type="entry name" value="RNA-guided_DNA_endo/Transpos"/>
</dbReference>
<dbReference type="InterPro" id="IPR053522">
    <property type="entry name" value="RNA-guided_endonuclease_TnpB"/>
</dbReference>
<accession>A0A7X2NPP9</accession>
<dbReference type="Pfam" id="PF01385">
    <property type="entry name" value="OrfB_IS605"/>
    <property type="match status" value="1"/>
</dbReference>